<feature type="transmembrane region" description="Helical" evidence="2">
    <location>
        <begin position="209"/>
        <end position="231"/>
    </location>
</feature>
<protein>
    <recommendedName>
        <fullName evidence="3">Acyltransferase 3 domain-containing protein</fullName>
    </recommendedName>
</protein>
<dbReference type="GO" id="GO:0016020">
    <property type="term" value="C:membrane"/>
    <property type="evidence" value="ECO:0007669"/>
    <property type="project" value="TreeGrafter"/>
</dbReference>
<dbReference type="PANTHER" id="PTHR23028:SF131">
    <property type="entry name" value="BLR2367 PROTEIN"/>
    <property type="match status" value="1"/>
</dbReference>
<feature type="transmembrane region" description="Helical" evidence="2">
    <location>
        <begin position="363"/>
        <end position="384"/>
    </location>
</feature>
<proteinExistence type="predicted"/>
<dbReference type="PANTHER" id="PTHR23028">
    <property type="entry name" value="ACETYLTRANSFERASE"/>
    <property type="match status" value="1"/>
</dbReference>
<dbReference type="InterPro" id="IPR002656">
    <property type="entry name" value="Acyl_transf_3_dom"/>
</dbReference>
<organism evidence="4 5">
    <name type="scientific">Streptomyces angustmyceticus</name>
    <dbReference type="NCBI Taxonomy" id="285578"/>
    <lineage>
        <taxon>Bacteria</taxon>
        <taxon>Bacillati</taxon>
        <taxon>Actinomycetota</taxon>
        <taxon>Actinomycetes</taxon>
        <taxon>Kitasatosporales</taxon>
        <taxon>Streptomycetaceae</taxon>
        <taxon>Streptomyces</taxon>
    </lineage>
</organism>
<dbReference type="GO" id="GO:0000271">
    <property type="term" value="P:polysaccharide biosynthetic process"/>
    <property type="evidence" value="ECO:0007669"/>
    <property type="project" value="TreeGrafter"/>
</dbReference>
<comment type="caution">
    <text evidence="4">The sequence shown here is derived from an EMBL/GenBank/DDBJ whole genome shotgun (WGS) entry which is preliminary data.</text>
</comment>
<gene>
    <name evidence="4" type="ORF">San01_07260</name>
</gene>
<sequence>MGLGVPPQEALVHDLPRPSSRSTATAGRVVGRIGADGPSAKDGTRPGRPQRLPSLTGLRFAAAGGVVFTHGSLLVDPHLAQTLGPEVWVGASAVSLFFILSGYVLTHSARPADTARAFWRRRAAKILPNHVLTWCVVVAALACAGAAAATRASAWPANLASLLLVNTWVPTRQFVSAGNPVSWSLAAEMFFYLLFPLLLPWAERLSRRGLLIGAGTAVAVVWICPALYEFVLNPGGPSFPGYWSLYMLPVTRLPEFVLGMLLARMSATGMRIPRIGVLPAALGVISTIVVNSAFLPRSFLYAASTAVPLAVLVHATAELDLRGRRSLLRAPALVFLGEISYAMYLVHFLVLGLMYLALTGQGWSSLAAVLAGLPVVLLASWLMYAGVERPCVRRFSVSRRARARTATTS</sequence>
<reference evidence="4 5" key="1">
    <citation type="submission" date="2019-10" db="EMBL/GenBank/DDBJ databases">
        <title>Whole genome shotgun sequence of Streptomyces angustmyceticus NBRC 3934.</title>
        <authorList>
            <person name="Hosoyama A."/>
            <person name="Ichikawa N."/>
            <person name="Kimura A."/>
            <person name="Kitahashi Y."/>
            <person name="Komaki H."/>
            <person name="Uohara A."/>
        </authorList>
    </citation>
    <scope>NUCLEOTIDE SEQUENCE [LARGE SCALE GENOMIC DNA]</scope>
    <source>
        <strain evidence="4 5">NBRC 3934</strain>
    </source>
</reference>
<name>A0A5J4L9P5_9ACTN</name>
<feature type="transmembrane region" description="Helical" evidence="2">
    <location>
        <begin position="126"/>
        <end position="149"/>
    </location>
</feature>
<feature type="transmembrane region" description="Helical" evidence="2">
    <location>
        <begin position="275"/>
        <end position="294"/>
    </location>
</feature>
<dbReference type="EMBL" id="BLAG01000004">
    <property type="protein sequence ID" value="GES28239.1"/>
    <property type="molecule type" value="Genomic_DNA"/>
</dbReference>
<dbReference type="GO" id="GO:0016747">
    <property type="term" value="F:acyltransferase activity, transferring groups other than amino-acyl groups"/>
    <property type="evidence" value="ECO:0007669"/>
    <property type="project" value="InterPro"/>
</dbReference>
<dbReference type="InterPro" id="IPR050879">
    <property type="entry name" value="Acyltransferase_3"/>
</dbReference>
<keyword evidence="2" id="KW-1133">Transmembrane helix</keyword>
<evidence type="ECO:0000313" key="5">
    <source>
        <dbReference type="Proteomes" id="UP000325598"/>
    </source>
</evidence>
<evidence type="ECO:0000313" key="4">
    <source>
        <dbReference type="EMBL" id="GES28239.1"/>
    </source>
</evidence>
<feature type="domain" description="Acyltransferase 3" evidence="3">
    <location>
        <begin position="54"/>
        <end position="384"/>
    </location>
</feature>
<dbReference type="AlphaFoldDB" id="A0A5J4L9P5"/>
<feature type="transmembrane region" description="Helical" evidence="2">
    <location>
        <begin position="300"/>
        <end position="321"/>
    </location>
</feature>
<keyword evidence="5" id="KW-1185">Reference proteome</keyword>
<accession>A0A5J4L9P5</accession>
<dbReference type="Pfam" id="PF01757">
    <property type="entry name" value="Acyl_transf_3"/>
    <property type="match status" value="1"/>
</dbReference>
<keyword evidence="2" id="KW-0472">Membrane</keyword>
<feature type="transmembrane region" description="Helical" evidence="2">
    <location>
        <begin position="181"/>
        <end position="202"/>
    </location>
</feature>
<feature type="transmembrane region" description="Helical" evidence="2">
    <location>
        <begin position="243"/>
        <end position="263"/>
    </location>
</feature>
<evidence type="ECO:0000256" key="1">
    <source>
        <dbReference type="SAM" id="MobiDB-lite"/>
    </source>
</evidence>
<feature type="transmembrane region" description="Helical" evidence="2">
    <location>
        <begin position="333"/>
        <end position="357"/>
    </location>
</feature>
<feature type="region of interest" description="Disordered" evidence="1">
    <location>
        <begin position="1"/>
        <end position="51"/>
    </location>
</feature>
<evidence type="ECO:0000256" key="2">
    <source>
        <dbReference type="SAM" id="Phobius"/>
    </source>
</evidence>
<evidence type="ECO:0000259" key="3">
    <source>
        <dbReference type="Pfam" id="PF01757"/>
    </source>
</evidence>
<feature type="transmembrane region" description="Helical" evidence="2">
    <location>
        <begin position="87"/>
        <end position="105"/>
    </location>
</feature>
<keyword evidence="2" id="KW-0812">Transmembrane</keyword>
<dbReference type="Proteomes" id="UP000325598">
    <property type="component" value="Unassembled WGS sequence"/>
</dbReference>